<sequence length="853" mass="96812">MKRLVFLIILFVYALGNTQEKRSFSFNNTSLNTIIKELEKHYAVSFSYAVDLIKDKNVTCNTKKIELDALLVILESETALRFEKISENQIIISPKENQSIICGYILDKDNNKPIPNALIQSSTGKEVLSNSEGFFTISGEEQETYEVSSIGYATQKVIGKKTCPNIYLVIKNEQLDEVIISGYVTTGMDRQKDGAIQVNSNSLGILPGLVNPDLLQSIQLIPGINSPDESTSGIQIRGGSPDQNLILFDDIKLFNTGFFYGMFSTFNPYATKKATIFKSGSGAAYGDRISGVIDISTGEDIPQKTESGFGLDGISIDGYIRAPLSKKLGAQLFIRRSYNDILNTPTSDSYAEKVFRNFGVVRNSLGQMITVPSDDEFSIDTSTFDFSFHDINTKLIYTPNEKNKFIFSGILTRNDLDFSFHNDGTIKIDDLATVNSGLSIKWNHKSSEHSYEDITFYISGYRSEYLNEEIVDATLDETNIRNNFITETGLNLNAFRHIGKGQNLAFGYQISNSHVDIEIAQLEELDEDDNINLRDKNHNLKNAMYFDYKFNSKNTSLISLGLRAVNYRVLRDIYLEPRINLEYKINKAVRIKSSLERRYQPISQIVEFNQGELRLENSIWQLSNRKNSPILKSDQVSAGLLFDKNNWTIDFDAYYKRISGLTSATNGFSTPTLKLDEGKSNIKGIDVLVKKRINNYRVWAGYTYNDVQFNFPKIQPENFPGNNDITHNFRISNTLRLNTCEISLGWQYRTGAPYTPIVNFDPETSAVTYGKLNSERLKDYHKLDASVIYNFKIKKNKNWKTQLGISALNIYNRKTPLSYTYISENEDGVLKLEQVIQRFSLGFTPNISFRLFF</sequence>
<evidence type="ECO:0000259" key="4">
    <source>
        <dbReference type="Pfam" id="PF07715"/>
    </source>
</evidence>
<dbReference type="GO" id="GO:0009279">
    <property type="term" value="C:cell outer membrane"/>
    <property type="evidence" value="ECO:0007669"/>
    <property type="project" value="UniProtKB-SubCell"/>
</dbReference>
<evidence type="ECO:0000256" key="1">
    <source>
        <dbReference type="ARBA" id="ARBA00004442"/>
    </source>
</evidence>
<evidence type="ECO:0000313" key="6">
    <source>
        <dbReference type="EMBL" id="TYA78727.1"/>
    </source>
</evidence>
<dbReference type="Pfam" id="PF16344">
    <property type="entry name" value="FecR_C"/>
    <property type="match status" value="1"/>
</dbReference>
<evidence type="ECO:0000256" key="3">
    <source>
        <dbReference type="ARBA" id="ARBA00023237"/>
    </source>
</evidence>
<dbReference type="Gene3D" id="2.170.130.10">
    <property type="entry name" value="TonB-dependent receptor, plug domain"/>
    <property type="match status" value="1"/>
</dbReference>
<keyword evidence="7" id="KW-1185">Reference proteome</keyword>
<evidence type="ECO:0000259" key="5">
    <source>
        <dbReference type="Pfam" id="PF16344"/>
    </source>
</evidence>
<evidence type="ECO:0000313" key="7">
    <source>
        <dbReference type="Proteomes" id="UP000323930"/>
    </source>
</evidence>
<accession>A0A5D0I8G5</accession>
<dbReference type="Pfam" id="PF13715">
    <property type="entry name" value="CarbopepD_reg_2"/>
    <property type="match status" value="1"/>
</dbReference>
<evidence type="ECO:0000256" key="2">
    <source>
        <dbReference type="ARBA" id="ARBA00023136"/>
    </source>
</evidence>
<dbReference type="SUPFAM" id="SSF49464">
    <property type="entry name" value="Carboxypeptidase regulatory domain-like"/>
    <property type="match status" value="1"/>
</dbReference>
<comment type="caution">
    <text evidence="6">The sequence shown here is derived from an EMBL/GenBank/DDBJ whole genome shotgun (WGS) entry which is preliminary data.</text>
</comment>
<dbReference type="OrthoDB" id="9803050at2"/>
<keyword evidence="2" id="KW-0472">Membrane</keyword>
<protein>
    <submittedName>
        <fullName evidence="6">TonB-dependent receptor plug domain-containing protein</fullName>
    </submittedName>
</protein>
<gene>
    <name evidence="6" type="ORF">FUA24_10265</name>
</gene>
<dbReference type="InterPro" id="IPR012910">
    <property type="entry name" value="Plug_dom"/>
</dbReference>
<dbReference type="Gene3D" id="2.40.170.20">
    <property type="entry name" value="TonB-dependent receptor, beta-barrel domain"/>
    <property type="match status" value="1"/>
</dbReference>
<keyword evidence="6" id="KW-0675">Receptor</keyword>
<dbReference type="InterPro" id="IPR036942">
    <property type="entry name" value="Beta-barrel_TonB_sf"/>
</dbReference>
<keyword evidence="3" id="KW-0998">Cell outer membrane</keyword>
<dbReference type="SUPFAM" id="SSF56935">
    <property type="entry name" value="Porins"/>
    <property type="match status" value="1"/>
</dbReference>
<dbReference type="Pfam" id="PF07715">
    <property type="entry name" value="Plug"/>
    <property type="match status" value="1"/>
</dbReference>
<dbReference type="RefSeq" id="WP_148542019.1">
    <property type="nucleotide sequence ID" value="NZ_VSDQ01000577.1"/>
</dbReference>
<name>A0A5D0I8G5_9FLAO</name>
<organism evidence="6 7">
    <name type="scientific">Seonamhaeicola marinus</name>
    <dbReference type="NCBI Taxonomy" id="1912246"/>
    <lineage>
        <taxon>Bacteria</taxon>
        <taxon>Pseudomonadati</taxon>
        <taxon>Bacteroidota</taxon>
        <taxon>Flavobacteriia</taxon>
        <taxon>Flavobacteriales</taxon>
        <taxon>Flavobacteriaceae</taxon>
    </lineage>
</organism>
<feature type="domain" description="TonB-dependent receptor plug" evidence="4">
    <location>
        <begin position="213"/>
        <end position="291"/>
    </location>
</feature>
<dbReference type="Proteomes" id="UP000323930">
    <property type="component" value="Unassembled WGS sequence"/>
</dbReference>
<feature type="domain" description="Protein FecR C-terminal" evidence="5">
    <location>
        <begin position="24"/>
        <end position="92"/>
    </location>
</feature>
<reference evidence="6 7" key="1">
    <citation type="submission" date="2019-08" db="EMBL/GenBank/DDBJ databases">
        <title>Seonamhaeicola sediminis sp. nov., isolated from marine sediment.</title>
        <authorList>
            <person name="Cao W.R."/>
        </authorList>
    </citation>
    <scope>NUCLEOTIDE SEQUENCE [LARGE SCALE GENOMIC DNA]</scope>
    <source>
        <strain evidence="6 7">B011</strain>
    </source>
</reference>
<proteinExistence type="predicted"/>
<dbReference type="Gene3D" id="3.55.50.30">
    <property type="match status" value="1"/>
</dbReference>
<dbReference type="InterPro" id="IPR032508">
    <property type="entry name" value="FecR_C"/>
</dbReference>
<dbReference type="AlphaFoldDB" id="A0A5D0I8G5"/>
<dbReference type="EMBL" id="VSDQ01000577">
    <property type="protein sequence ID" value="TYA78727.1"/>
    <property type="molecule type" value="Genomic_DNA"/>
</dbReference>
<comment type="subcellular location">
    <subcellularLocation>
        <location evidence="1">Cell outer membrane</location>
    </subcellularLocation>
</comment>
<dbReference type="InterPro" id="IPR037066">
    <property type="entry name" value="Plug_dom_sf"/>
</dbReference>
<dbReference type="InterPro" id="IPR008969">
    <property type="entry name" value="CarboxyPept-like_regulatory"/>
</dbReference>